<feature type="region of interest" description="Disordered" evidence="2">
    <location>
        <begin position="2292"/>
        <end position="2324"/>
    </location>
</feature>
<organism evidence="4 5">
    <name type="scientific">Stichopus japonicus</name>
    <name type="common">Sea cucumber</name>
    <dbReference type="NCBI Taxonomy" id="307972"/>
    <lineage>
        <taxon>Eukaryota</taxon>
        <taxon>Metazoa</taxon>
        <taxon>Echinodermata</taxon>
        <taxon>Eleutherozoa</taxon>
        <taxon>Echinozoa</taxon>
        <taxon>Holothuroidea</taxon>
        <taxon>Aspidochirotacea</taxon>
        <taxon>Aspidochirotida</taxon>
        <taxon>Stichopodidae</taxon>
        <taxon>Apostichopus</taxon>
    </lineage>
</organism>
<feature type="compositionally biased region" description="Basic and acidic residues" evidence="2">
    <location>
        <begin position="2107"/>
        <end position="2120"/>
    </location>
</feature>
<accession>A0A2G8JXL2</accession>
<feature type="region of interest" description="Disordered" evidence="2">
    <location>
        <begin position="247"/>
        <end position="274"/>
    </location>
</feature>
<feature type="region of interest" description="Disordered" evidence="2">
    <location>
        <begin position="642"/>
        <end position="691"/>
    </location>
</feature>
<protein>
    <submittedName>
        <fullName evidence="4">Uncharacterized protein</fullName>
    </submittedName>
</protein>
<evidence type="ECO:0000256" key="3">
    <source>
        <dbReference type="SAM" id="SignalP"/>
    </source>
</evidence>
<keyword evidence="1" id="KW-0175">Coiled coil</keyword>
<feature type="compositionally biased region" description="Basic residues" evidence="2">
    <location>
        <begin position="382"/>
        <end position="395"/>
    </location>
</feature>
<feature type="coiled-coil region" evidence="1">
    <location>
        <begin position="1804"/>
        <end position="1834"/>
    </location>
</feature>
<feature type="compositionally biased region" description="Polar residues" evidence="2">
    <location>
        <begin position="467"/>
        <end position="483"/>
    </location>
</feature>
<dbReference type="OrthoDB" id="7461821at2759"/>
<gene>
    <name evidence="4" type="ORF">BSL78_22658</name>
</gene>
<keyword evidence="3" id="KW-0732">Signal</keyword>
<feature type="region of interest" description="Disordered" evidence="2">
    <location>
        <begin position="376"/>
        <end position="514"/>
    </location>
</feature>
<feature type="chain" id="PRO_5013883267" evidence="3">
    <location>
        <begin position="21"/>
        <end position="2868"/>
    </location>
</feature>
<evidence type="ECO:0000256" key="2">
    <source>
        <dbReference type="SAM" id="MobiDB-lite"/>
    </source>
</evidence>
<feature type="region of interest" description="Disordered" evidence="2">
    <location>
        <begin position="1991"/>
        <end position="2022"/>
    </location>
</feature>
<feature type="compositionally biased region" description="Low complexity" evidence="2">
    <location>
        <begin position="105"/>
        <end position="115"/>
    </location>
</feature>
<feature type="compositionally biased region" description="Polar residues" evidence="2">
    <location>
        <begin position="316"/>
        <end position="334"/>
    </location>
</feature>
<feature type="compositionally biased region" description="Basic and acidic residues" evidence="2">
    <location>
        <begin position="682"/>
        <end position="691"/>
    </location>
</feature>
<evidence type="ECO:0000256" key="1">
    <source>
        <dbReference type="SAM" id="Coils"/>
    </source>
</evidence>
<feature type="compositionally biased region" description="Basic and acidic residues" evidence="2">
    <location>
        <begin position="1250"/>
        <end position="1263"/>
    </location>
</feature>
<feature type="compositionally biased region" description="Basic residues" evidence="2">
    <location>
        <begin position="573"/>
        <end position="591"/>
    </location>
</feature>
<feature type="compositionally biased region" description="Basic and acidic residues" evidence="2">
    <location>
        <begin position="396"/>
        <end position="417"/>
    </location>
</feature>
<reference evidence="4 5" key="1">
    <citation type="journal article" date="2017" name="PLoS Biol.">
        <title>The sea cucumber genome provides insights into morphological evolution and visceral regeneration.</title>
        <authorList>
            <person name="Zhang X."/>
            <person name="Sun L."/>
            <person name="Yuan J."/>
            <person name="Sun Y."/>
            <person name="Gao Y."/>
            <person name="Zhang L."/>
            <person name="Li S."/>
            <person name="Dai H."/>
            <person name="Hamel J.F."/>
            <person name="Liu C."/>
            <person name="Yu Y."/>
            <person name="Liu S."/>
            <person name="Lin W."/>
            <person name="Guo K."/>
            <person name="Jin S."/>
            <person name="Xu P."/>
            <person name="Storey K.B."/>
            <person name="Huan P."/>
            <person name="Zhang T."/>
            <person name="Zhou Y."/>
            <person name="Zhang J."/>
            <person name="Lin C."/>
            <person name="Li X."/>
            <person name="Xing L."/>
            <person name="Huo D."/>
            <person name="Sun M."/>
            <person name="Wang L."/>
            <person name="Mercier A."/>
            <person name="Li F."/>
            <person name="Yang H."/>
            <person name="Xiang J."/>
        </authorList>
    </citation>
    <scope>NUCLEOTIDE SEQUENCE [LARGE SCALE GENOMIC DNA]</scope>
    <source>
        <strain evidence="4">Shaxun</strain>
        <tissue evidence="4">Muscle</tissue>
    </source>
</reference>
<dbReference type="STRING" id="307972.A0A2G8JXL2"/>
<feature type="region of interest" description="Disordered" evidence="2">
    <location>
        <begin position="99"/>
        <end position="142"/>
    </location>
</feature>
<evidence type="ECO:0000313" key="5">
    <source>
        <dbReference type="Proteomes" id="UP000230750"/>
    </source>
</evidence>
<dbReference type="EMBL" id="MRZV01001115">
    <property type="protein sequence ID" value="PIK40497.1"/>
    <property type="molecule type" value="Genomic_DNA"/>
</dbReference>
<keyword evidence="5" id="KW-1185">Reference proteome</keyword>
<feature type="compositionally biased region" description="Basic and acidic residues" evidence="2">
    <location>
        <begin position="657"/>
        <end position="669"/>
    </location>
</feature>
<feature type="compositionally biased region" description="Basic and acidic residues" evidence="2">
    <location>
        <begin position="247"/>
        <end position="257"/>
    </location>
</feature>
<comment type="caution">
    <text evidence="4">The sequence shown here is derived from an EMBL/GenBank/DDBJ whole genome shotgun (WGS) entry which is preliminary data.</text>
</comment>
<feature type="compositionally biased region" description="Low complexity" evidence="2">
    <location>
        <begin position="644"/>
        <end position="654"/>
    </location>
</feature>
<feature type="region of interest" description="Disordered" evidence="2">
    <location>
        <begin position="565"/>
        <end position="607"/>
    </location>
</feature>
<name>A0A2G8JXL2_STIJA</name>
<sequence>MSRLLFILLLLLLTLKLKQTKTSPRMTASKGGQVVIPEEALCSPSAILLIHRHYSILVMVHLGLDAINFTSARYKSSEIKLVPDTQDIIVGVVVEGDRQSDTKKSSSTRTYRTTSHVGTTSRQSQNRYDERGDRYRRSHGGGGVVDDIAVEIEPDRPLASRDTRIEIDENFSIASTRRSESSDEDLYDYGDIDRRLDKTVQGHVSQNDGQSHRTATMDQREMLRRQAIEKRSDGITGSVAMNASGAEKAKTLGDGRKSPSRFAKSGNNDVRHHNGHDYHVAKREVVNGKEFITLVRAEQPTKFKTGRGDQARSKSTRYVSRSSTTLPRSFSETTLDPRTRVSFRDPIESASDTNSIPTIGVIHLVDAIQEEPIARVSSGVRGRTKDRYQKKRLQRSRSESPIKYSERINSESQELHQKHLSSASRTREHQLRSRSTTPSGKEIETSATSASHEDVPTIGVVRLVSPSPHSLQNSVETSTSSTAGWPRLRESRSPTIRSASTEISQRDNDRSQHTYTKSANKREMFLSMVNASTQCSGPKLRVATTEPRISWRSLLEEMEEKLTSDMLAERKSKSGKKKSTLSRLTSYRKNKKETSKNKPTKRSLHDRDDLSWDGLSYELQGGAESPDDRYFSEPEREMVHIYRSSSAQSRGLSSTYSDKRRSQSKTERNRRSRSVSPGHSTRSGDERISVKDKFTEPEVSWETLIQNVRMRIRTEDGRRGRSPVRRSKSDRELYHGVVDMGTQSDVSWDTLLRLMEARIEERVTKEQRYKKRSVPLVGKFSLKAEKKPQKTVAHMGTSPELSWGEFVDIATLEAERNMKSKSVPDLREEISPQNIGVFSLKEKKDTKAPVRSTGTETDLSFSDLIDIVMEEINLTNKERSKYQRSISYDREMLIDRAKSLGIVQLRSKSEERVRRRDTGTQPDLSWAQLIDIVTDEARKMLIRRQTEISSEMGTDPIITWRHLVETIHEESGDFWRRKQRHSSVERSTEPDLSWHQLVDIIQEQTTIANRKQTTSRGIQPKWSWTEIVNVIQEETEEILRLKTLSNMTSKATTANFATPSHMQGTQTDNDKTSVAVSTLRTWVRDRPRRVQWEDATEPEIEWDRLVREIEGAAIDEYIRAHGLDQPREAPVVSVFKLKKTQVETPKITTSDAATSPVLDWRLFINEVQEDAVESYKSHRKQQDTIQRVPVAGVFKLKQEEKPRVEKHDTGTDPAFSWKNITEEIETSAIESYRRTRKSEKPTSMGVIKLKSTEKEKEKDDNFTQSDEKWSDIITDLREEFENEYRKTIRQLQSKLVDLEDVPKSLGVLTLKGPEGPSLIDTGTQPEWTWDVIINGVQEETEESIIRQQRRQRQRHLDSMLTTSVQVDVETVDAGIGDDVISKEDDFVEVRNASSQVSIRYLDKSSETVLSVSESGVQVIARTTDVGTSACQSTTDTGNDAIFFQMPSVGITCAPEMVDTHVTAQEQSMEVTSTAIQTTPQYSSIGITTIPFQVESKSTQCKHDVKDVSVEVTRSMANGFQQTQVGTTNVSLMTDIQRNVKQQGVQISSDCVTQSSQTEICTYDSSVMTDPLEEVQEVTIVAEVEQRSEASHEEQQVEQEVQATQDTFETWTFTDVAKFSDQETEVYISEFDDYDEKVVSTALFAQQIGDVNTHEISTVASPDTASVCTETVMGDMESKHVQTLIDYVSRGSIAVPETSDFPTQTSEIEQNHFSGSFVPSMVEESIQSVQEMSEFSQHMQLFSSDRECQVAPEVPTYKNEGSMAKPEMNTLGTECYVSDDESDTDSGIDIDCQTHPVLVFSMEEFEQIKIEMNEYRQMQERMKELKERLKEFEDMALLKDNLEQVDIGIGTDCQEFENDATQTILSPVKVESSQTATVDLTDRSSSPINHEVRETVIQTIPLQTKDISTEVDEGTSQNQSVQTTANFRNVGTDTDNVENHSTPIQATVHSQQASCQYDRNDQDIGIQVGINVKSVHEGSQVDVIMKSSATSTGITETNASTQSSPIVRDNNSQYESSENHRGSQTLVKQLVEKSTETQAEFVPMQATVESQQASCQYDRNDQDIGVQVEISKDSVHQGSQVDVIMKSSATSTEITETNASTQSSPIVRDNDSQYESSEKHQGSQTVVKELVETSTETQAVEKTSVDLVDAVVHTETSESTSNVTQTEVHIRDSSSQVEHPENSSSTQTDEIDVKDEMLDPIVVLTTDAYVQANRPVKDSLCSITQTEENKPELRDTATSSDLSVSDAQIQTTLVTKESASSQAQQEMFSSLTQTDQEEKVKVVDSSTWMDLSYQSFNGQTDPPSRENQGVQYQSASHDTESQTSPVLTLENAVNTISKESTDNSSQTFEAKQVDLVTRDTELQHSPEVDDCSSQTLHMSMKHSFTETDEKVLSDQMVGTNEINLKDTGSQADVSVCSQLSQSEICMRAMESQTAVVTTAETGTSFASLVTMNDNSSQYDIKLGATTETQTDVLSTSDVSTLYELSSHTDGTTQYEGHADDRGVQTEPKTVAFKQTSTEELILTIKETQTEKEKKVDVTDHVAQTFVEKNDVGVTVNIENEKSDTGVQVYAETQDKEFSCDFKEIEYIAVEKEVEIKEASVLHQQSSSTFHNQFDELKMPQEETGTIVRPDSSVIGYQFNPETSIFSIGTVVQTNDIGTSFETVYQNEISSQVTPDAHIKSTQVQTTTTQRSLSPLPIPTLFASTQISLQPVHTTTLQIQVNEGSEAYTEDNIEENVISVVDGTTQTNVSSIVTTTQTVPEKTVMQLPSRVDTMVDVRQDNRQRSFEFHPVQHSRGTATYNSIRKEMGTQFITREVVRKSHSRRDVALTSAGTFMDLTTRTTSSTQTMRTRWLTWCPGHPLTLQSGYTLI</sequence>
<evidence type="ECO:0000313" key="4">
    <source>
        <dbReference type="EMBL" id="PIK40497.1"/>
    </source>
</evidence>
<feature type="region of interest" description="Disordered" evidence="2">
    <location>
        <begin position="1233"/>
        <end position="1263"/>
    </location>
</feature>
<feature type="region of interest" description="Disordered" evidence="2">
    <location>
        <begin position="2222"/>
        <end position="2241"/>
    </location>
</feature>
<feature type="region of interest" description="Disordered" evidence="2">
    <location>
        <begin position="302"/>
        <end position="334"/>
    </location>
</feature>
<feature type="region of interest" description="Disordered" evidence="2">
    <location>
        <begin position="2154"/>
        <end position="2191"/>
    </location>
</feature>
<feature type="compositionally biased region" description="Polar residues" evidence="2">
    <location>
        <begin position="2090"/>
        <end position="2104"/>
    </location>
</feature>
<feature type="region of interest" description="Disordered" evidence="2">
    <location>
        <begin position="2090"/>
        <end position="2124"/>
    </location>
</feature>
<dbReference type="Proteomes" id="UP000230750">
    <property type="component" value="Unassembled WGS sequence"/>
</dbReference>
<feature type="compositionally biased region" description="Polar residues" evidence="2">
    <location>
        <begin position="116"/>
        <end position="126"/>
    </location>
</feature>
<feature type="signal peptide" evidence="3">
    <location>
        <begin position="1"/>
        <end position="20"/>
    </location>
</feature>
<proteinExistence type="predicted"/>
<feature type="compositionally biased region" description="Polar residues" evidence="2">
    <location>
        <begin position="493"/>
        <end position="503"/>
    </location>
</feature>
<feature type="compositionally biased region" description="Polar residues" evidence="2">
    <location>
        <begin position="2156"/>
        <end position="2187"/>
    </location>
</feature>
<feature type="compositionally biased region" description="Polar residues" evidence="2">
    <location>
        <begin position="433"/>
        <end position="450"/>
    </location>
</feature>